<proteinExistence type="inferred from homology"/>
<keyword evidence="9" id="KW-1185">Reference proteome</keyword>
<protein>
    <recommendedName>
        <fullName evidence="3">isochorismate synthase</fullName>
        <ecNumber evidence="3">5.4.4.2</ecNumber>
    </recommendedName>
    <alternativeName>
        <fullName evidence="5">Isochorismate mutase</fullName>
    </alternativeName>
</protein>
<gene>
    <name evidence="8" type="ORF">SAMN02745910_02631</name>
</gene>
<evidence type="ECO:0000256" key="4">
    <source>
        <dbReference type="ARBA" id="ARBA00023235"/>
    </source>
</evidence>
<dbReference type="InterPro" id="IPR005801">
    <property type="entry name" value="ADC_synthase"/>
</dbReference>
<evidence type="ECO:0000259" key="7">
    <source>
        <dbReference type="Pfam" id="PF00425"/>
    </source>
</evidence>
<evidence type="ECO:0000313" key="8">
    <source>
        <dbReference type="EMBL" id="SFQ66599.1"/>
    </source>
</evidence>
<comment type="caution">
    <text evidence="8">The sequence shown here is derived from an EMBL/GenBank/DDBJ whole genome shotgun (WGS) entry which is preliminary data.</text>
</comment>
<accession>A0A1I6AD50</accession>
<dbReference type="PANTHER" id="PTHR42839:SF2">
    <property type="entry name" value="ISOCHORISMATE SYNTHASE ENTC"/>
    <property type="match status" value="1"/>
</dbReference>
<comment type="catalytic activity">
    <reaction evidence="1">
        <text>chorismate = isochorismate</text>
        <dbReference type="Rhea" id="RHEA:18985"/>
        <dbReference type="ChEBI" id="CHEBI:29748"/>
        <dbReference type="ChEBI" id="CHEBI:29780"/>
        <dbReference type="EC" id="5.4.4.2"/>
    </reaction>
</comment>
<evidence type="ECO:0000256" key="2">
    <source>
        <dbReference type="ARBA" id="ARBA00005297"/>
    </source>
</evidence>
<feature type="compositionally biased region" description="Basic and acidic residues" evidence="6">
    <location>
        <begin position="212"/>
        <end position="225"/>
    </location>
</feature>
<evidence type="ECO:0000256" key="5">
    <source>
        <dbReference type="ARBA" id="ARBA00041564"/>
    </source>
</evidence>
<dbReference type="InterPro" id="IPR015890">
    <property type="entry name" value="Chorismate_C"/>
</dbReference>
<comment type="similarity">
    <text evidence="2">Belongs to the isochorismate synthase family.</text>
</comment>
<feature type="domain" description="Chorismate-utilising enzyme C-terminal" evidence="7">
    <location>
        <begin position="118"/>
        <end position="375"/>
    </location>
</feature>
<dbReference type="InterPro" id="IPR004561">
    <property type="entry name" value="IsoChor_synthase"/>
</dbReference>
<reference evidence="8 9" key="1">
    <citation type="submission" date="2016-10" db="EMBL/GenBank/DDBJ databases">
        <authorList>
            <person name="Varghese N."/>
            <person name="Submissions S."/>
        </authorList>
    </citation>
    <scope>NUCLEOTIDE SEQUENCE [LARGE SCALE GENOMIC DNA]</scope>
    <source>
        <strain evidence="8 9">DSM 13796</strain>
    </source>
</reference>
<keyword evidence="4" id="KW-0413">Isomerase</keyword>
<evidence type="ECO:0000256" key="1">
    <source>
        <dbReference type="ARBA" id="ARBA00000799"/>
    </source>
</evidence>
<dbReference type="NCBIfam" id="TIGR00543">
    <property type="entry name" value="isochor_syn"/>
    <property type="match status" value="1"/>
</dbReference>
<evidence type="ECO:0000313" key="9">
    <source>
        <dbReference type="Proteomes" id="UP000182762"/>
    </source>
</evidence>
<dbReference type="NCBIfam" id="NF005380">
    <property type="entry name" value="PRK06923.1"/>
    <property type="match status" value="1"/>
</dbReference>
<sequence>MKQSVMEEATKPLLEQYEKGDFFFSSPTKTLLGKGKVKEVPFTERNQIPSTVKELLHNAKQQGYEKPIAVGAIPFLPSQPSKLIIPEHVHIEKTEKVNENDFSNEDIQYEVRSFPSGEEYEEGVKAGLQSIREGEINKIVLARSLLVSASKAINVPELLYKLASKNQHGYTFAANVSDEVDNKTLVGASPELLIAKHGNQIISNPLAGSRPRSKDPIEDKRRSEELLSSEKDLYEHAFVVQEIARALKPYCKNLHVPEKPELLHTETMWHLSTEITGEVVDDSISSLDLAHVLHPTPAVCGTPTEQARQKIQDIEPFDRSFFTGTVGWCDENGDGEWIVTIRCAEVLEESLRLFAGAGIVEGSIPSEERAETAAKFKTMLRAMGINEGEKE</sequence>
<evidence type="ECO:0000256" key="3">
    <source>
        <dbReference type="ARBA" id="ARBA00012824"/>
    </source>
</evidence>
<organism evidence="8 9">
    <name type="scientific">Priestia endophytica DSM 13796</name>
    <dbReference type="NCBI Taxonomy" id="1121089"/>
    <lineage>
        <taxon>Bacteria</taxon>
        <taxon>Bacillati</taxon>
        <taxon>Bacillota</taxon>
        <taxon>Bacilli</taxon>
        <taxon>Bacillales</taxon>
        <taxon>Bacillaceae</taxon>
        <taxon>Priestia</taxon>
    </lineage>
</organism>
<feature type="region of interest" description="Disordered" evidence="6">
    <location>
        <begin position="204"/>
        <end position="225"/>
    </location>
</feature>
<dbReference type="SUPFAM" id="SSF56322">
    <property type="entry name" value="ADC synthase"/>
    <property type="match status" value="1"/>
</dbReference>
<dbReference type="EMBL" id="FOXX01000006">
    <property type="protein sequence ID" value="SFQ66599.1"/>
    <property type="molecule type" value="Genomic_DNA"/>
</dbReference>
<dbReference type="Gene3D" id="3.60.120.10">
    <property type="entry name" value="Anthranilate synthase"/>
    <property type="match status" value="1"/>
</dbReference>
<dbReference type="RefSeq" id="WP_061805326.1">
    <property type="nucleotide sequence ID" value="NZ_FOXX01000006.1"/>
</dbReference>
<dbReference type="EC" id="5.4.4.2" evidence="3"/>
<dbReference type="Proteomes" id="UP000182762">
    <property type="component" value="Unassembled WGS sequence"/>
</dbReference>
<evidence type="ECO:0000256" key="6">
    <source>
        <dbReference type="SAM" id="MobiDB-lite"/>
    </source>
</evidence>
<dbReference type="Pfam" id="PF00425">
    <property type="entry name" value="Chorismate_bind"/>
    <property type="match status" value="1"/>
</dbReference>
<name>A0A1I6AD50_9BACI</name>
<dbReference type="PANTHER" id="PTHR42839">
    <property type="entry name" value="ISOCHORISMATE SYNTHASE ENTC"/>
    <property type="match status" value="1"/>
</dbReference>
<dbReference type="GeneID" id="93711275"/>